<protein>
    <recommendedName>
        <fullName evidence="5">Bacterial surface antigen (D15) domain-containing protein</fullName>
    </recommendedName>
</protein>
<proteinExistence type="predicted"/>
<feature type="signal peptide" evidence="2">
    <location>
        <begin position="1"/>
        <end position="22"/>
    </location>
</feature>
<feature type="compositionally biased region" description="Basic and acidic residues" evidence="1">
    <location>
        <begin position="148"/>
        <end position="159"/>
    </location>
</feature>
<feature type="region of interest" description="Disordered" evidence="1">
    <location>
        <begin position="143"/>
        <end position="187"/>
    </location>
</feature>
<evidence type="ECO:0000256" key="1">
    <source>
        <dbReference type="SAM" id="MobiDB-lite"/>
    </source>
</evidence>
<dbReference type="Proteomes" id="UP000064967">
    <property type="component" value="Chromosome"/>
</dbReference>
<dbReference type="AlphaFoldDB" id="A0A0K1QE23"/>
<feature type="chain" id="PRO_5005467459" description="Bacterial surface antigen (D15) domain-containing protein" evidence="2">
    <location>
        <begin position="23"/>
        <end position="363"/>
    </location>
</feature>
<accession>A0A0K1QE23</accession>
<evidence type="ECO:0000313" key="4">
    <source>
        <dbReference type="Proteomes" id="UP000064967"/>
    </source>
</evidence>
<name>A0A0K1QE23_9BACT</name>
<dbReference type="KEGG" id="llu:AKJ09_10684"/>
<keyword evidence="2" id="KW-0732">Signal</keyword>
<evidence type="ECO:0000313" key="3">
    <source>
        <dbReference type="EMBL" id="AKV04021.1"/>
    </source>
</evidence>
<evidence type="ECO:0008006" key="5">
    <source>
        <dbReference type="Google" id="ProtNLM"/>
    </source>
</evidence>
<feature type="compositionally biased region" description="Polar residues" evidence="1">
    <location>
        <begin position="162"/>
        <end position="186"/>
    </location>
</feature>
<sequence length="363" mass="37747">MRWFVIAGIAAIALVVASASSAAPTDLEPLRVELSAPEACPSSPTLFDRVRAHTARVRRAEPGEPARSLVVRITPSGNGFVARLDLVGPALEGEEHDELERRVPGKTCSEVLAAVALITALTIDPLATAGGAVHEAPPAEVGVANDAGAHEPKGARDASSDGALQSDASTTKATPTGKQASASTRGSGLRASVGVSLDAYGLGELVLGESVWVEGDLHTFLEPALRLRFARSQSFTADPDGRPAFFRLNTASLEGCVTAMGSNARAHRSPPLALRPCLDASVGAVDASSAAYGPALHERRAWASIGGLLQGRWFVVGPLSLEAAFGLTVPLIRDDFFFRPQLPVYRVPAVMLVGNVGVGLTFP</sequence>
<dbReference type="RefSeq" id="WP_146654690.1">
    <property type="nucleotide sequence ID" value="NZ_CP012333.1"/>
</dbReference>
<organism evidence="3 4">
    <name type="scientific">Labilithrix luteola</name>
    <dbReference type="NCBI Taxonomy" id="1391654"/>
    <lineage>
        <taxon>Bacteria</taxon>
        <taxon>Pseudomonadati</taxon>
        <taxon>Myxococcota</taxon>
        <taxon>Polyangia</taxon>
        <taxon>Polyangiales</taxon>
        <taxon>Labilitrichaceae</taxon>
        <taxon>Labilithrix</taxon>
    </lineage>
</organism>
<gene>
    <name evidence="3" type="ORF">AKJ09_10684</name>
</gene>
<evidence type="ECO:0000256" key="2">
    <source>
        <dbReference type="SAM" id="SignalP"/>
    </source>
</evidence>
<keyword evidence="4" id="KW-1185">Reference proteome</keyword>
<dbReference type="EMBL" id="CP012333">
    <property type="protein sequence ID" value="AKV04021.1"/>
    <property type="molecule type" value="Genomic_DNA"/>
</dbReference>
<reference evidence="3 4" key="1">
    <citation type="submission" date="2015-08" db="EMBL/GenBank/DDBJ databases">
        <authorList>
            <person name="Babu N.S."/>
            <person name="Beckwith C.J."/>
            <person name="Beseler K.G."/>
            <person name="Brison A."/>
            <person name="Carone J.V."/>
            <person name="Caskin T.P."/>
            <person name="Diamond M."/>
            <person name="Durham M.E."/>
            <person name="Foxe J.M."/>
            <person name="Go M."/>
            <person name="Henderson B.A."/>
            <person name="Jones I.B."/>
            <person name="McGettigan J.A."/>
            <person name="Micheletti S.J."/>
            <person name="Nasrallah M.E."/>
            <person name="Ortiz D."/>
            <person name="Piller C.R."/>
            <person name="Privatt S.R."/>
            <person name="Schneider S.L."/>
            <person name="Sharp S."/>
            <person name="Smith T.C."/>
            <person name="Stanton J.D."/>
            <person name="Ullery H.E."/>
            <person name="Wilson R.J."/>
            <person name="Serrano M.G."/>
            <person name="Buck G."/>
            <person name="Lee V."/>
            <person name="Wang Y."/>
            <person name="Carvalho R."/>
            <person name="Voegtly L."/>
            <person name="Shi R."/>
            <person name="Duckworth R."/>
            <person name="Johnson A."/>
            <person name="Loviza R."/>
            <person name="Walstead R."/>
            <person name="Shah Z."/>
            <person name="Kiflezghi M."/>
            <person name="Wade K."/>
            <person name="Ball S.L."/>
            <person name="Bradley K.W."/>
            <person name="Asai D.J."/>
            <person name="Bowman C.A."/>
            <person name="Russell D.A."/>
            <person name="Pope W.H."/>
            <person name="Jacobs-Sera D."/>
            <person name="Hendrix R.W."/>
            <person name="Hatfull G.F."/>
        </authorList>
    </citation>
    <scope>NUCLEOTIDE SEQUENCE [LARGE SCALE GENOMIC DNA]</scope>
    <source>
        <strain evidence="3 4">DSM 27648</strain>
    </source>
</reference>